<evidence type="ECO:0000256" key="2">
    <source>
        <dbReference type="ARBA" id="ARBA00023163"/>
    </source>
</evidence>
<dbReference type="EMBL" id="BAAAYK010000038">
    <property type="protein sequence ID" value="GAA3365939.1"/>
    <property type="molecule type" value="Genomic_DNA"/>
</dbReference>
<sequence>MTVRRGWGLSEQHLALDALVAFVDGELTAGAHDRAAAHLARCPACAAEATAQRQARAAVRSASCPSMSAGLLQALQSIPSSAELPAQPDGLALTEEGQLVAVNPGARPGRFGSGAALGSSTPLGGGRQPMGSSAPLGSTRPDEPRGGRGRRAGAGVVFSGLVLGALALVSIPDDQLPPTDAGPPLPLPGEAYDSALIPASARFDERGGTPPSEAPASTTTPAPPSDATPGADAPVTPSGAPLLSASAQP</sequence>
<evidence type="ECO:0000259" key="4">
    <source>
        <dbReference type="Pfam" id="PF13490"/>
    </source>
</evidence>
<feature type="region of interest" description="Disordered" evidence="3">
    <location>
        <begin position="198"/>
        <end position="249"/>
    </location>
</feature>
<feature type="domain" description="Putative zinc-finger" evidence="4">
    <location>
        <begin position="15"/>
        <end position="46"/>
    </location>
</feature>
<evidence type="ECO:0000313" key="6">
    <source>
        <dbReference type="EMBL" id="GAA3365939.1"/>
    </source>
</evidence>
<gene>
    <name evidence="5" type="ORF">GCM10020366_11160</name>
    <name evidence="6" type="ORF">GCM10020366_67820</name>
</gene>
<reference evidence="6" key="1">
    <citation type="journal article" date="2014" name="Int. J. Syst. Evol. Microbiol.">
        <title>Complete genome of a new Firmicutes species belonging to the dominant human colonic microbiota ('Ruminococcus bicirculans') reveals two chromosomes and a selective capacity to utilize plant glucans.</title>
        <authorList>
            <consortium name="NISC Comparative Sequencing Program"/>
            <person name="Wegmann U."/>
            <person name="Louis P."/>
            <person name="Goesmann A."/>
            <person name="Henrissat B."/>
            <person name="Duncan S.H."/>
            <person name="Flint H.J."/>
        </authorList>
    </citation>
    <scope>NUCLEOTIDE SEQUENCE</scope>
    <source>
        <strain evidence="6">JCM 9687</strain>
    </source>
</reference>
<reference evidence="6" key="3">
    <citation type="submission" date="2023-12" db="EMBL/GenBank/DDBJ databases">
        <authorList>
            <person name="Sun Q."/>
            <person name="Inoue M."/>
        </authorList>
    </citation>
    <scope>NUCLEOTIDE SEQUENCE</scope>
    <source>
        <strain evidence="6">JCM 9687</strain>
    </source>
</reference>
<feature type="region of interest" description="Disordered" evidence="3">
    <location>
        <begin position="173"/>
        <end position="192"/>
    </location>
</feature>
<keyword evidence="7" id="KW-1185">Reference proteome</keyword>
<dbReference type="EMBL" id="BAAAYK010000034">
    <property type="protein sequence ID" value="GAA3354445.1"/>
    <property type="molecule type" value="Genomic_DNA"/>
</dbReference>
<organism evidence="6 7">
    <name type="scientific">Saccharopolyspora gregorii</name>
    <dbReference type="NCBI Taxonomy" id="33914"/>
    <lineage>
        <taxon>Bacteria</taxon>
        <taxon>Bacillati</taxon>
        <taxon>Actinomycetota</taxon>
        <taxon>Actinomycetes</taxon>
        <taxon>Pseudonocardiales</taxon>
        <taxon>Pseudonocardiaceae</taxon>
        <taxon>Saccharopolyspora</taxon>
    </lineage>
</organism>
<keyword evidence="2" id="KW-0804">Transcription</keyword>
<feature type="compositionally biased region" description="Low complexity" evidence="3">
    <location>
        <begin position="208"/>
        <end position="220"/>
    </location>
</feature>
<evidence type="ECO:0000256" key="3">
    <source>
        <dbReference type="SAM" id="MobiDB-lite"/>
    </source>
</evidence>
<dbReference type="InterPro" id="IPR041916">
    <property type="entry name" value="Anti_sigma_zinc_sf"/>
</dbReference>
<evidence type="ECO:0000256" key="1">
    <source>
        <dbReference type="ARBA" id="ARBA00023015"/>
    </source>
</evidence>
<feature type="region of interest" description="Disordered" evidence="3">
    <location>
        <begin position="103"/>
        <end position="152"/>
    </location>
</feature>
<dbReference type="Proteomes" id="UP001500483">
    <property type="component" value="Unassembled WGS sequence"/>
</dbReference>
<reference evidence="7" key="2">
    <citation type="journal article" date="2019" name="Int. J. Syst. Evol. Microbiol.">
        <title>The Global Catalogue of Microorganisms (GCM) 10K type strain sequencing project: providing services to taxonomists for standard genome sequencing and annotation.</title>
        <authorList>
            <consortium name="The Broad Institute Genomics Platform"/>
            <consortium name="The Broad Institute Genome Sequencing Center for Infectious Disease"/>
            <person name="Wu L."/>
            <person name="Ma J."/>
        </authorList>
    </citation>
    <scope>NUCLEOTIDE SEQUENCE [LARGE SCALE GENOMIC DNA]</scope>
    <source>
        <strain evidence="7">JCM 9687</strain>
    </source>
</reference>
<keyword evidence="1" id="KW-0805">Transcription regulation</keyword>
<name>A0ABP6S262_9PSEU</name>
<evidence type="ECO:0000313" key="5">
    <source>
        <dbReference type="EMBL" id="GAA3354445.1"/>
    </source>
</evidence>
<comment type="caution">
    <text evidence="6">The sequence shown here is derived from an EMBL/GenBank/DDBJ whole genome shotgun (WGS) entry which is preliminary data.</text>
</comment>
<dbReference type="Pfam" id="PF13490">
    <property type="entry name" value="zf-HC2"/>
    <property type="match status" value="1"/>
</dbReference>
<proteinExistence type="predicted"/>
<dbReference type="Gene3D" id="1.10.10.1320">
    <property type="entry name" value="Anti-sigma factor, zinc-finger domain"/>
    <property type="match status" value="1"/>
</dbReference>
<dbReference type="InterPro" id="IPR027383">
    <property type="entry name" value="Znf_put"/>
</dbReference>
<accession>A0ABP6S262</accession>
<protein>
    <recommendedName>
        <fullName evidence="4">Putative zinc-finger domain-containing protein</fullName>
    </recommendedName>
</protein>
<evidence type="ECO:0000313" key="7">
    <source>
        <dbReference type="Proteomes" id="UP001500483"/>
    </source>
</evidence>
<dbReference type="RefSeq" id="WP_344924751.1">
    <property type="nucleotide sequence ID" value="NZ_BAAAYK010000034.1"/>
</dbReference>